<name>A0ABS3Q1V2_9GAMM</name>
<organism evidence="7 8">
    <name type="scientific">Thiomicrorhabdus marina</name>
    <dbReference type="NCBI Taxonomy" id="2818442"/>
    <lineage>
        <taxon>Bacteria</taxon>
        <taxon>Pseudomonadati</taxon>
        <taxon>Pseudomonadota</taxon>
        <taxon>Gammaproteobacteria</taxon>
        <taxon>Thiotrichales</taxon>
        <taxon>Piscirickettsiaceae</taxon>
        <taxon>Thiomicrorhabdus</taxon>
    </lineage>
</organism>
<evidence type="ECO:0000256" key="3">
    <source>
        <dbReference type="ARBA" id="ARBA00022989"/>
    </source>
</evidence>
<evidence type="ECO:0000256" key="1">
    <source>
        <dbReference type="ARBA" id="ARBA00004141"/>
    </source>
</evidence>
<feature type="domain" description="Sodium/calcium exchanger membrane region" evidence="6">
    <location>
        <begin position="11"/>
        <end position="149"/>
    </location>
</feature>
<protein>
    <submittedName>
        <fullName evidence="7">Calcium/sodium antiporter</fullName>
    </submittedName>
</protein>
<accession>A0ABS3Q1V2</accession>
<evidence type="ECO:0000256" key="4">
    <source>
        <dbReference type="ARBA" id="ARBA00023136"/>
    </source>
</evidence>
<evidence type="ECO:0000313" key="8">
    <source>
        <dbReference type="Proteomes" id="UP000664835"/>
    </source>
</evidence>
<feature type="transmembrane region" description="Helical" evidence="5">
    <location>
        <begin position="244"/>
        <end position="267"/>
    </location>
</feature>
<gene>
    <name evidence="7" type="ORF">J3998_01780</name>
</gene>
<feature type="transmembrane region" description="Helical" evidence="5">
    <location>
        <begin position="6"/>
        <end position="28"/>
    </location>
</feature>
<reference evidence="7 8" key="1">
    <citation type="submission" date="2021-03" db="EMBL/GenBank/DDBJ databases">
        <title>Thiomicrorhabdus sp.nov.,novel sulfur-oxidizing bacteria isolated from coastal sediment.</title>
        <authorList>
            <person name="Liu X."/>
        </authorList>
    </citation>
    <scope>NUCLEOTIDE SEQUENCE [LARGE SCALE GENOMIC DNA]</scope>
    <source>
        <strain evidence="7 8">6S2-11</strain>
    </source>
</reference>
<feature type="domain" description="Sodium/calcium exchanger membrane region" evidence="6">
    <location>
        <begin position="180"/>
        <end position="324"/>
    </location>
</feature>
<dbReference type="Gene3D" id="1.20.1420.30">
    <property type="entry name" value="NCX, central ion-binding region"/>
    <property type="match status" value="1"/>
</dbReference>
<sequence length="331" mass="34846">MTMTSLILPSLLLLIGLALLVWSSDIFIDGAASTATHLNISPLVIGVVVLGFGTSMPEIVVATLASLDGSPGIAIGNAVGSNIANIGLVLGLTALIAPVIVKSSILKRELPILLAISVGVYLLVLDGNLDVLNGIILLLALVVVMFWMIKANKSMDPSDPMAQETLQEMEDMPELSMKKSLIFLIGGLLILMISAKMMVAGAVEIAHYFEVPEVVIGLTIIAIGTSLPELAAAIAAARKNEADLIIGNIVGSNLFNILAVMAVPALLAPSVLEPEILRIDMVVMLGFTLAMLIFALPLRGQASIDRTRGLLLSAAFFGYLYMLYLRSTGGM</sequence>
<keyword evidence="3 5" id="KW-1133">Transmembrane helix</keyword>
<dbReference type="InterPro" id="IPR004837">
    <property type="entry name" value="NaCa_Exmemb"/>
</dbReference>
<evidence type="ECO:0000259" key="6">
    <source>
        <dbReference type="Pfam" id="PF01699"/>
    </source>
</evidence>
<proteinExistence type="predicted"/>
<dbReference type="InterPro" id="IPR044880">
    <property type="entry name" value="NCX_ion-bd_dom_sf"/>
</dbReference>
<feature type="transmembrane region" description="Helical" evidence="5">
    <location>
        <begin position="279"/>
        <end position="298"/>
    </location>
</feature>
<keyword evidence="4 5" id="KW-0472">Membrane</keyword>
<dbReference type="PANTHER" id="PTHR10846">
    <property type="entry name" value="SODIUM/POTASSIUM/CALCIUM EXCHANGER"/>
    <property type="match status" value="1"/>
</dbReference>
<feature type="transmembrane region" description="Helical" evidence="5">
    <location>
        <begin position="310"/>
        <end position="327"/>
    </location>
</feature>
<dbReference type="InterPro" id="IPR004481">
    <property type="entry name" value="K/Na/Ca-exchanger"/>
</dbReference>
<feature type="transmembrane region" description="Helical" evidence="5">
    <location>
        <begin position="131"/>
        <end position="149"/>
    </location>
</feature>
<evidence type="ECO:0000313" key="7">
    <source>
        <dbReference type="EMBL" id="MBO1926293.1"/>
    </source>
</evidence>
<comment type="caution">
    <text evidence="7">The sequence shown here is derived from an EMBL/GenBank/DDBJ whole genome shotgun (WGS) entry which is preliminary data.</text>
</comment>
<comment type="subcellular location">
    <subcellularLocation>
        <location evidence="1">Membrane</location>
        <topology evidence="1">Multi-pass membrane protein</topology>
    </subcellularLocation>
</comment>
<keyword evidence="2 5" id="KW-0812">Transmembrane</keyword>
<dbReference type="Pfam" id="PF01699">
    <property type="entry name" value="Na_Ca_ex"/>
    <property type="match status" value="2"/>
</dbReference>
<dbReference type="RefSeq" id="WP_208147033.1">
    <property type="nucleotide sequence ID" value="NZ_JAGETV010000002.1"/>
</dbReference>
<feature type="transmembrane region" description="Helical" evidence="5">
    <location>
        <begin position="215"/>
        <end position="237"/>
    </location>
</feature>
<dbReference type="NCBIfam" id="TIGR00367">
    <property type="entry name" value="calcium/sodium antiporter"/>
    <property type="match status" value="1"/>
</dbReference>
<keyword evidence="8" id="KW-1185">Reference proteome</keyword>
<evidence type="ECO:0000256" key="2">
    <source>
        <dbReference type="ARBA" id="ARBA00022692"/>
    </source>
</evidence>
<feature type="transmembrane region" description="Helical" evidence="5">
    <location>
        <begin position="40"/>
        <end position="63"/>
    </location>
</feature>
<feature type="transmembrane region" description="Helical" evidence="5">
    <location>
        <begin position="83"/>
        <end position="101"/>
    </location>
</feature>
<feature type="transmembrane region" description="Helical" evidence="5">
    <location>
        <begin position="181"/>
        <end position="203"/>
    </location>
</feature>
<dbReference type="EMBL" id="JAGETV010000002">
    <property type="protein sequence ID" value="MBO1926293.1"/>
    <property type="molecule type" value="Genomic_DNA"/>
</dbReference>
<evidence type="ECO:0000256" key="5">
    <source>
        <dbReference type="SAM" id="Phobius"/>
    </source>
</evidence>
<dbReference type="PANTHER" id="PTHR10846:SF8">
    <property type="entry name" value="INNER MEMBRANE PROTEIN YRBG"/>
    <property type="match status" value="1"/>
</dbReference>
<dbReference type="Proteomes" id="UP000664835">
    <property type="component" value="Unassembled WGS sequence"/>
</dbReference>